<dbReference type="FunFam" id="2.60.40.60:FF:000002">
    <property type="entry name" value="Protocadherin alpha 2"/>
    <property type="match status" value="1"/>
</dbReference>
<keyword evidence="4 15" id="KW-0732">Signal</keyword>
<dbReference type="FunFam" id="2.60.40.60:FF:000004">
    <property type="entry name" value="Protocadherin 1 gamma 2"/>
    <property type="match status" value="1"/>
</dbReference>
<sequence length="1753" mass="197582">MHEAMLAELLLLFLLLHNSSCTDLSYNVAEEKRPGTLIGDIAEDTHFHDQFSAQDHSQITFSQLHVGSSENFELFNISKTGKLYTVKRLDAEALCIYATDCFRILKCVIHQEEAFVKILKIKVSIEDINDHRPEFPNSQVDLWFSETDGRGTKRSIANAIDRDVGILTSKITYELSKDVDEPFSLTVSKRVDGRAKLEIILDEKLDREVRDQYSLEVIAKDEGYPPQQSSLRVQISISDVNDNSPIFSQNVYNVSIKKSHPRSIPVVTLSATDLDAGENSRIFYRFSSQTSNIAKDYFDLNEMSGEIFLRRRFPSRQILTYKLFVDVIDGGNPPLSSTAVVFVNVINQQNKTPRIDVKFLTSQSENSATISEAIKVGSFIAYVIIIDDDIGQNGEISCELNHDKFQLQILGSKEYQVIAKNPIDREEQDHFEFSIICQDKGTPPLKAERKFSIQVTDVNDVRPEFTKDTFKFLSYENQAPNFPVGFVNATDPDLDSGGELHYFMSEKDENSLPFQISENGLITTKGRIDRETKELYEFPVFVRDNGRPSLNTSASVVVEVMDENDNAPFFTFPSENPAVMEVYYEPQSSNNITFLKAFDNDSPRNAFLQFEIVGGNERDLFALDSYNGLLSFTRDVYRNDAGSYDLQFLVKDSGIPVLSSTTTLTLILSVSNDTQEMIMHQRTQPSDRIHLNLVIVIVLLSVIIAISISISLTVCIIQWKNQSKAPESGRVSPTIKQAAEQSLLNYSAEQEIFHTDPQVNRRSSEQQSLSNSTLSRRHSNERSSAEMSIQEQKIIIPEQKMTPEQIEAANRRTVKPLSQNCVQLHCVMFALLLVFINLQCYLCVDLIYYVEEGEKPNTYIGDIGADSKLLNSISAKEMDLIRFSQVGQGVTDGSHFFRVSEKTGKLYTTQILDAESMCVQKIECSRSVDIAIKKAETFMKILEIKIYVLDLNDHRPQFPKSKVKIEFLEDDKRGRIRKIPSALDKDIGILNSKIDYQLKVSSSDPFSLTVTKRLDETDELWISLKDNLDRETKDMYTMQVIAKDRGVPPKESVLDVEVEVLDVNDNTPVFAQNAYNITAINENYQTSPILVLSASDKDTERNGDITYHFSINTPENLKSHFELNEKTGELFLQRKFISGQKLTHWLYVEAIDGGKPPLSSMAAVLVRVINQLNQPPKIYFNFVSRASGKTAIISEQIRVGSFIAYIKVEDEDVGQNGDIECQMNHDKFQLVELGPKKFKVIIKNKVDRELNDYYDVTIICRDKGKPPLQTKDKFSVIITDVNDEHPKFSKKFYQFWTKENNQANISIGVLSATDADLGAGGQLHFSLSSSNESKTPFQISKDGVISAKEPLDREQQGCYKFEVVACDKGTPSLSSTASINVIITDENDNAPYFIFPPNNPFPLDISYHNSSQNNITILKAKDIDWGQNAFLTYNIISGNNRSLFDINHYSGLLLFARQISVNDSGVHELQISVKDSGTPSLSSLTNLTLTVTINNKQMKSKTSAQKQTEVGLDSSLLVVIILVAVVMSVSFAIPLTWCIIKCNNRNNQHYHRKIRPSDQSAPDPDAHTSAATCRQPNLDGVNSSVLLETTEITQQTCVQELAIPPGGRDGNQFSVNTLAILPPDQTVQLNGSEISCNPEHSMVPYTDENPRVRAMKILHRAFSCPDDQTNNISYLYKLHLSQIRELAICQPSLVRGPSITLHNENQSIVPQSNAESVQYCTQNQRLYRIHSVRQNTQKTCYKKHCNTSTEQNE</sequence>
<dbReference type="PROSITE" id="PS50268">
    <property type="entry name" value="CADHERIN_2"/>
    <property type="match status" value="12"/>
</dbReference>
<organism evidence="17 18">
    <name type="scientific">Octopus sinensis</name>
    <name type="common">East Asian common octopus</name>
    <dbReference type="NCBI Taxonomy" id="2607531"/>
    <lineage>
        <taxon>Eukaryota</taxon>
        <taxon>Metazoa</taxon>
        <taxon>Spiralia</taxon>
        <taxon>Lophotrochozoa</taxon>
        <taxon>Mollusca</taxon>
        <taxon>Cephalopoda</taxon>
        <taxon>Coleoidea</taxon>
        <taxon>Octopodiformes</taxon>
        <taxon>Octopoda</taxon>
        <taxon>Incirrata</taxon>
        <taxon>Octopodidae</taxon>
        <taxon>Octopus</taxon>
    </lineage>
</organism>
<protein>
    <recommendedName>
        <fullName evidence="11">Protocadherin-20</fullName>
    </recommendedName>
</protein>
<gene>
    <name evidence="18" type="primary">LOC115219434</name>
</gene>
<dbReference type="Pfam" id="PF00028">
    <property type="entry name" value="Cadherin"/>
    <property type="match status" value="10"/>
</dbReference>
<evidence type="ECO:0000256" key="3">
    <source>
        <dbReference type="ARBA" id="ARBA00022692"/>
    </source>
</evidence>
<evidence type="ECO:0000256" key="10">
    <source>
        <dbReference type="ARBA" id="ARBA00023180"/>
    </source>
</evidence>
<evidence type="ECO:0000256" key="11">
    <source>
        <dbReference type="ARBA" id="ARBA00072296"/>
    </source>
</evidence>
<keyword evidence="5" id="KW-0677">Repeat</keyword>
<dbReference type="FunFam" id="2.60.40.60:FF:000092">
    <property type="entry name" value="Protocadherin 8"/>
    <property type="match status" value="2"/>
</dbReference>
<dbReference type="GO" id="GO:0007156">
    <property type="term" value="P:homophilic cell adhesion via plasma membrane adhesion molecules"/>
    <property type="evidence" value="ECO:0007669"/>
    <property type="project" value="InterPro"/>
</dbReference>
<feature type="transmembrane region" description="Helical" evidence="14">
    <location>
        <begin position="821"/>
        <end position="838"/>
    </location>
</feature>
<dbReference type="InterPro" id="IPR020894">
    <property type="entry name" value="Cadherin_CS"/>
</dbReference>
<dbReference type="CDD" id="cd11304">
    <property type="entry name" value="Cadherin_repeat"/>
    <property type="match status" value="12"/>
</dbReference>
<feature type="chain" id="PRO_5028880217" description="Protocadherin-20" evidence="15">
    <location>
        <begin position="22"/>
        <end position="1753"/>
    </location>
</feature>
<dbReference type="InterPro" id="IPR013164">
    <property type="entry name" value="Cadherin_N"/>
</dbReference>
<keyword evidence="9 14" id="KW-0472">Membrane</keyword>
<dbReference type="Pfam" id="PF08266">
    <property type="entry name" value="Cadherin_2"/>
    <property type="match status" value="1"/>
</dbReference>
<keyword evidence="6 12" id="KW-0106">Calcium</keyword>
<keyword evidence="2" id="KW-1003">Cell membrane</keyword>
<feature type="signal peptide" evidence="15">
    <location>
        <begin position="1"/>
        <end position="21"/>
    </location>
</feature>
<keyword evidence="17" id="KW-1185">Reference proteome</keyword>
<feature type="domain" description="Cadherin" evidence="16">
    <location>
        <begin position="362"/>
        <end position="465"/>
    </location>
</feature>
<evidence type="ECO:0000256" key="13">
    <source>
        <dbReference type="SAM" id="MobiDB-lite"/>
    </source>
</evidence>
<feature type="domain" description="Cadherin" evidence="16">
    <location>
        <begin position="144"/>
        <end position="247"/>
    </location>
</feature>
<evidence type="ECO:0000259" key="16">
    <source>
        <dbReference type="PROSITE" id="PS50268"/>
    </source>
</evidence>
<dbReference type="PRINTS" id="PR00205">
    <property type="entry name" value="CADHERIN"/>
</dbReference>
<evidence type="ECO:0000256" key="7">
    <source>
        <dbReference type="ARBA" id="ARBA00022889"/>
    </source>
</evidence>
<evidence type="ECO:0000256" key="9">
    <source>
        <dbReference type="ARBA" id="ARBA00023136"/>
    </source>
</evidence>
<keyword evidence="3 14" id="KW-0812">Transmembrane</keyword>
<feature type="domain" description="Cadherin" evidence="16">
    <location>
        <begin position="1071"/>
        <end position="1178"/>
    </location>
</feature>
<accession>A0A6P7T596</accession>
<name>A0A6P7T596_9MOLL</name>
<dbReference type="Proteomes" id="UP000515154">
    <property type="component" value="Linkage group LG14"/>
</dbReference>
<feature type="domain" description="Cadherin" evidence="16">
    <location>
        <begin position="1289"/>
        <end position="1393"/>
    </location>
</feature>
<feature type="transmembrane region" description="Helical" evidence="14">
    <location>
        <begin position="1516"/>
        <end position="1540"/>
    </location>
</feature>
<evidence type="ECO:0000313" key="17">
    <source>
        <dbReference type="Proteomes" id="UP000515154"/>
    </source>
</evidence>
<dbReference type="SUPFAM" id="SSF49313">
    <property type="entry name" value="Cadherin-like"/>
    <property type="match status" value="10"/>
</dbReference>
<dbReference type="FunFam" id="2.60.40.60:FF:000005">
    <property type="entry name" value="Protocadherin 9"/>
    <property type="match status" value="1"/>
</dbReference>
<feature type="domain" description="Cadherin" evidence="16">
    <location>
        <begin position="1397"/>
        <end position="1502"/>
    </location>
</feature>
<feature type="domain" description="Cadherin" evidence="16">
    <location>
        <begin position="466"/>
        <end position="570"/>
    </location>
</feature>
<dbReference type="RefSeq" id="XP_029645457.2">
    <property type="nucleotide sequence ID" value="XM_029789597.2"/>
</dbReference>
<feature type="domain" description="Cadherin" evidence="16">
    <location>
        <begin position="20"/>
        <end position="135"/>
    </location>
</feature>
<dbReference type="FunFam" id="2.60.40.60:FF:000007">
    <property type="entry name" value="Protocadherin alpha 2"/>
    <property type="match status" value="2"/>
</dbReference>
<keyword evidence="10" id="KW-0325">Glycoprotein</keyword>
<dbReference type="SMART" id="SM00112">
    <property type="entry name" value="CA"/>
    <property type="match status" value="11"/>
</dbReference>
<dbReference type="InterPro" id="IPR050174">
    <property type="entry name" value="Protocadherin/Cadherin-CA"/>
</dbReference>
<evidence type="ECO:0000256" key="4">
    <source>
        <dbReference type="ARBA" id="ARBA00022729"/>
    </source>
</evidence>
<evidence type="ECO:0000256" key="2">
    <source>
        <dbReference type="ARBA" id="ARBA00022475"/>
    </source>
</evidence>
<dbReference type="KEGG" id="osn:115219434"/>
<feature type="domain" description="Cadherin" evidence="16">
    <location>
        <begin position="850"/>
        <end position="958"/>
    </location>
</feature>
<dbReference type="Gene3D" id="2.60.40.60">
    <property type="entry name" value="Cadherins"/>
    <property type="match status" value="12"/>
</dbReference>
<feature type="transmembrane region" description="Helical" evidence="14">
    <location>
        <begin position="689"/>
        <end position="717"/>
    </location>
</feature>
<reference evidence="18" key="1">
    <citation type="submission" date="2025-08" db="UniProtKB">
        <authorList>
            <consortium name="RefSeq"/>
        </authorList>
    </citation>
    <scope>IDENTIFICATION</scope>
</reference>
<feature type="region of interest" description="Disordered" evidence="13">
    <location>
        <begin position="755"/>
        <end position="788"/>
    </location>
</feature>
<evidence type="ECO:0000256" key="15">
    <source>
        <dbReference type="SAM" id="SignalP"/>
    </source>
</evidence>
<evidence type="ECO:0000256" key="6">
    <source>
        <dbReference type="ARBA" id="ARBA00022837"/>
    </source>
</evidence>
<evidence type="ECO:0000256" key="8">
    <source>
        <dbReference type="ARBA" id="ARBA00022989"/>
    </source>
</evidence>
<evidence type="ECO:0000256" key="12">
    <source>
        <dbReference type="PROSITE-ProRule" id="PRU00043"/>
    </source>
</evidence>
<dbReference type="GO" id="GO:0005886">
    <property type="term" value="C:plasma membrane"/>
    <property type="evidence" value="ECO:0007669"/>
    <property type="project" value="UniProtKB-SubCell"/>
</dbReference>
<evidence type="ECO:0000256" key="14">
    <source>
        <dbReference type="SAM" id="Phobius"/>
    </source>
</evidence>
<keyword evidence="8 14" id="KW-1133">Transmembrane helix</keyword>
<dbReference type="PANTHER" id="PTHR24028:SF146">
    <property type="entry name" value="CADHERIN 96CB, ISOFORM D-RELATED"/>
    <property type="match status" value="1"/>
</dbReference>
<feature type="domain" description="Cadherin" evidence="16">
    <location>
        <begin position="1185"/>
        <end position="1288"/>
    </location>
</feature>
<proteinExistence type="predicted"/>
<feature type="compositionally biased region" description="Polar residues" evidence="13">
    <location>
        <begin position="757"/>
        <end position="774"/>
    </location>
</feature>
<dbReference type="InterPro" id="IPR015919">
    <property type="entry name" value="Cadherin-like_sf"/>
</dbReference>
<evidence type="ECO:0000256" key="1">
    <source>
        <dbReference type="ARBA" id="ARBA00004251"/>
    </source>
</evidence>
<dbReference type="PROSITE" id="PS00232">
    <property type="entry name" value="CADHERIN_1"/>
    <property type="match status" value="4"/>
</dbReference>
<comment type="subcellular location">
    <subcellularLocation>
        <location evidence="1">Cell membrane</location>
        <topology evidence="1">Single-pass type I membrane protein</topology>
    </subcellularLocation>
</comment>
<dbReference type="InterPro" id="IPR002126">
    <property type="entry name" value="Cadherin-like_dom"/>
</dbReference>
<evidence type="ECO:0000256" key="5">
    <source>
        <dbReference type="ARBA" id="ARBA00022737"/>
    </source>
</evidence>
<dbReference type="GO" id="GO:0005509">
    <property type="term" value="F:calcium ion binding"/>
    <property type="evidence" value="ECO:0007669"/>
    <property type="project" value="UniProtKB-UniRule"/>
</dbReference>
<feature type="domain" description="Cadherin" evidence="16">
    <location>
        <begin position="959"/>
        <end position="1070"/>
    </location>
</feature>
<keyword evidence="7" id="KW-0130">Cell adhesion</keyword>
<feature type="region of interest" description="Disordered" evidence="13">
    <location>
        <begin position="1554"/>
        <end position="1574"/>
    </location>
</feature>
<dbReference type="PANTHER" id="PTHR24028">
    <property type="entry name" value="CADHERIN-87A"/>
    <property type="match status" value="1"/>
</dbReference>
<feature type="domain" description="Cadherin" evidence="16">
    <location>
        <begin position="574"/>
        <end position="678"/>
    </location>
</feature>
<feature type="domain" description="Cadherin" evidence="16">
    <location>
        <begin position="248"/>
        <end position="355"/>
    </location>
</feature>
<evidence type="ECO:0000313" key="18">
    <source>
        <dbReference type="RefSeq" id="XP_029645457.2"/>
    </source>
</evidence>